<evidence type="ECO:0000256" key="8">
    <source>
        <dbReference type="ARBA" id="ARBA00023008"/>
    </source>
</evidence>
<dbReference type="FunFam" id="3.30.1490.140:FF:000001">
    <property type="entry name" value="Amyloid beta (A4) protein b"/>
    <property type="match status" value="1"/>
</dbReference>
<feature type="signal peptide" evidence="14">
    <location>
        <begin position="1"/>
        <end position="21"/>
    </location>
</feature>
<evidence type="ECO:0000256" key="9">
    <source>
        <dbReference type="ARBA" id="ARBA00023136"/>
    </source>
</evidence>
<dbReference type="SUPFAM" id="SSF56491">
    <property type="entry name" value="A heparin-binding domain"/>
    <property type="match status" value="1"/>
</dbReference>
<dbReference type="InterPro" id="IPR036176">
    <property type="entry name" value="E2_sf"/>
</dbReference>
<protein>
    <recommendedName>
        <fullName evidence="21">Amyloid-like protein 2</fullName>
    </recommendedName>
</protein>
<dbReference type="GO" id="GO:0051246">
    <property type="term" value="P:regulation of protein metabolic process"/>
    <property type="evidence" value="ECO:0007669"/>
    <property type="project" value="UniProtKB-ARBA"/>
</dbReference>
<keyword evidence="2" id="KW-0646">Protease inhibitor</keyword>
<dbReference type="Gene3D" id="6.10.250.1670">
    <property type="match status" value="1"/>
</dbReference>
<keyword evidence="10 12" id="KW-1015">Disulfide bond</keyword>
<dbReference type="OrthoDB" id="6147836at2759"/>
<evidence type="ECO:0000256" key="6">
    <source>
        <dbReference type="ARBA" id="ARBA00022900"/>
    </source>
</evidence>
<keyword evidence="9 13" id="KW-0472">Membrane</keyword>
<dbReference type="GO" id="GO:0007417">
    <property type="term" value="P:central nervous system development"/>
    <property type="evidence" value="ECO:0007669"/>
    <property type="project" value="TreeGrafter"/>
</dbReference>
<feature type="region of interest" description="CuBD subdomain" evidence="12">
    <location>
        <begin position="141"/>
        <end position="199"/>
    </location>
</feature>
<dbReference type="Gene3D" id="4.10.410.10">
    <property type="entry name" value="Pancreatic trypsin inhibitor Kunitz domain"/>
    <property type="match status" value="1"/>
</dbReference>
<dbReference type="Gene3D" id="3.30.1490.140">
    <property type="entry name" value="Amyloidogenic glycoprotein, copper-binding domain"/>
    <property type="match status" value="1"/>
</dbReference>
<dbReference type="GO" id="GO:0009986">
    <property type="term" value="C:cell surface"/>
    <property type="evidence" value="ECO:0007669"/>
    <property type="project" value="UniProtKB-ARBA"/>
</dbReference>
<dbReference type="EMBL" id="JADDUC020000029">
    <property type="protein sequence ID" value="KAI1230834.1"/>
    <property type="molecule type" value="Genomic_DNA"/>
</dbReference>
<dbReference type="InterPro" id="IPR020901">
    <property type="entry name" value="Prtase_inh_Kunz-CS"/>
</dbReference>
<dbReference type="PANTHER" id="PTHR23103:SF14">
    <property type="entry name" value="AMYLOID BETA PRECURSOR LIKE PROTEIN 2"/>
    <property type="match status" value="1"/>
</dbReference>
<evidence type="ECO:0000256" key="2">
    <source>
        <dbReference type="ARBA" id="ARBA00022690"/>
    </source>
</evidence>
<feature type="transmembrane region" description="Helical" evidence="13">
    <location>
        <begin position="904"/>
        <end position="926"/>
    </location>
</feature>
<reference evidence="19" key="3">
    <citation type="submission" date="2022-01" db="EMBL/GenBank/DDBJ databases">
        <authorList>
            <person name="Rubenstein D.R."/>
        </authorList>
    </citation>
    <scope>NUCLEOTIDE SEQUENCE</scope>
    <source>
        <strain evidence="19">SS15</strain>
        <tissue evidence="19">Liver</tissue>
    </source>
</reference>
<evidence type="ECO:0000256" key="11">
    <source>
        <dbReference type="ARBA" id="ARBA00023180"/>
    </source>
</evidence>
<dbReference type="PANTHER" id="PTHR23103">
    <property type="entry name" value="ALZHEIMER'S DISEASE BETA-AMYLOID RELATED"/>
    <property type="match status" value="1"/>
</dbReference>
<dbReference type="InterPro" id="IPR002223">
    <property type="entry name" value="Kunitz_BPTI"/>
</dbReference>
<dbReference type="EMBL" id="JADDUC010000178">
    <property type="protein sequence ID" value="KAG0116292.1"/>
    <property type="molecule type" value="Genomic_DNA"/>
</dbReference>
<dbReference type="FunFam" id="1.20.120.770:FF:000001">
    <property type="entry name" value="Amyloid beta A4 protein-like isoform 1"/>
    <property type="match status" value="1"/>
</dbReference>
<evidence type="ECO:0000259" key="16">
    <source>
        <dbReference type="PROSITE" id="PS51869"/>
    </source>
</evidence>
<dbReference type="PROSITE" id="PS50279">
    <property type="entry name" value="BPTI_KUNITZ_2"/>
    <property type="match status" value="1"/>
</dbReference>
<dbReference type="PROSITE" id="PS51869">
    <property type="entry name" value="APP_E1"/>
    <property type="match status" value="1"/>
</dbReference>
<comment type="caution">
    <text evidence="18">The sequence shown here is derived from an EMBL/GenBank/DDBJ whole genome shotgun (WGS) entry which is preliminary data.</text>
</comment>
<dbReference type="InterPro" id="IPR008155">
    <property type="entry name" value="Amyloid_glyco"/>
</dbReference>
<feature type="region of interest" description="GFLD subdomain" evidence="12">
    <location>
        <begin position="38"/>
        <end position="133"/>
    </location>
</feature>
<evidence type="ECO:0000256" key="3">
    <source>
        <dbReference type="ARBA" id="ARBA00022692"/>
    </source>
</evidence>
<evidence type="ECO:0000256" key="7">
    <source>
        <dbReference type="ARBA" id="ARBA00022989"/>
    </source>
</evidence>
<dbReference type="InterPro" id="IPR019745">
    <property type="entry name" value="Amyloid_glyco_intracell_CS"/>
</dbReference>
<evidence type="ECO:0000256" key="12">
    <source>
        <dbReference type="PROSITE-ProRule" id="PRU01217"/>
    </source>
</evidence>
<keyword evidence="4" id="KW-0479">Metal-binding</keyword>
<evidence type="ECO:0000256" key="5">
    <source>
        <dbReference type="ARBA" id="ARBA00022729"/>
    </source>
</evidence>
<dbReference type="PROSITE" id="PS00319">
    <property type="entry name" value="APP_CUBD"/>
    <property type="match status" value="1"/>
</dbReference>
<dbReference type="InterPro" id="IPR036880">
    <property type="entry name" value="Kunitz_BPTI_sf"/>
</dbReference>
<evidence type="ECO:0000256" key="10">
    <source>
        <dbReference type="ARBA" id="ARBA00023157"/>
    </source>
</evidence>
<dbReference type="GO" id="GO:0012505">
    <property type="term" value="C:endomembrane system"/>
    <property type="evidence" value="ECO:0007669"/>
    <property type="project" value="UniProtKB-ARBA"/>
</dbReference>
<evidence type="ECO:0000256" key="14">
    <source>
        <dbReference type="SAM" id="SignalP"/>
    </source>
</evidence>
<evidence type="ECO:0000256" key="4">
    <source>
        <dbReference type="ARBA" id="ARBA00022723"/>
    </source>
</evidence>
<feature type="disulfide bond" evidence="12">
    <location>
        <begin position="143"/>
        <end position="197"/>
    </location>
</feature>
<dbReference type="Gene3D" id="2.30.29.30">
    <property type="entry name" value="Pleckstrin-homology domain (PH domain)/Phosphotyrosine-binding domain (PTB)"/>
    <property type="match status" value="1"/>
</dbReference>
<dbReference type="GO" id="GO:0010604">
    <property type="term" value="P:positive regulation of macromolecule metabolic process"/>
    <property type="evidence" value="ECO:0007669"/>
    <property type="project" value="UniProtKB-ARBA"/>
</dbReference>
<dbReference type="GO" id="GO:0043005">
    <property type="term" value="C:neuron projection"/>
    <property type="evidence" value="ECO:0007669"/>
    <property type="project" value="UniProtKB-ARBA"/>
</dbReference>
<feature type="domain" description="BPTI/Kunitz inhibitor" evidence="15">
    <location>
        <begin position="238"/>
        <end position="269"/>
    </location>
</feature>
<feature type="chain" id="PRO_5032685271" description="Amyloid-like protein 2" evidence="14">
    <location>
        <begin position="22"/>
        <end position="973"/>
    </location>
</feature>
<gene>
    <name evidence="19" type="ORF">IHE44_0008717</name>
    <name evidence="18" type="ORF">IHE44_004248</name>
</gene>
<dbReference type="GO" id="GO:0007409">
    <property type="term" value="P:axonogenesis"/>
    <property type="evidence" value="ECO:0007669"/>
    <property type="project" value="TreeGrafter"/>
</dbReference>
<reference evidence="18" key="1">
    <citation type="submission" date="2020-10" db="EMBL/GenBank/DDBJ databases">
        <title>Feather gene expression reveals the developmental basis of iridescence in African starlings.</title>
        <authorList>
            <person name="Rubenstein D.R."/>
        </authorList>
    </citation>
    <scope>NUCLEOTIDE SEQUENCE</scope>
    <source>
        <strain evidence="18">SS15</strain>
        <tissue evidence="18">Liver</tissue>
    </source>
</reference>
<dbReference type="InterPro" id="IPR019543">
    <property type="entry name" value="APP_amyloid_C"/>
</dbReference>
<keyword evidence="3 13" id="KW-0812">Transmembrane</keyword>
<dbReference type="Pfam" id="PF12924">
    <property type="entry name" value="APP_Cu_bd"/>
    <property type="match status" value="1"/>
</dbReference>
<dbReference type="InterPro" id="IPR015849">
    <property type="entry name" value="Amyloid_glyco_heparin-bd"/>
</dbReference>
<dbReference type="InterPro" id="IPR036669">
    <property type="entry name" value="Amyloid_Cu-bd_sf"/>
</dbReference>
<feature type="disulfide bond" evidence="12">
    <location>
        <begin position="83"/>
        <end position="127"/>
    </location>
</feature>
<dbReference type="GO" id="GO:0046914">
    <property type="term" value="F:transition metal ion binding"/>
    <property type="evidence" value="ECO:0007669"/>
    <property type="project" value="InterPro"/>
</dbReference>
<dbReference type="SUPFAM" id="SSF89811">
    <property type="entry name" value="Amyloid beta a4 protein copper binding domain (domain 2)"/>
    <property type="match status" value="1"/>
</dbReference>
<keyword evidence="8" id="KW-0186">Copper</keyword>
<evidence type="ECO:0000259" key="15">
    <source>
        <dbReference type="PROSITE" id="PS50279"/>
    </source>
</evidence>
<dbReference type="SMART" id="SM00131">
    <property type="entry name" value="KU"/>
    <property type="match status" value="1"/>
</dbReference>
<dbReference type="InterPro" id="IPR019744">
    <property type="entry name" value="APP_CUBD_CS"/>
</dbReference>
<dbReference type="InterPro" id="IPR011178">
    <property type="entry name" value="Amyloid_glyco_Cu-bd"/>
</dbReference>
<dbReference type="Pfam" id="PF00014">
    <property type="entry name" value="Kunitz_BPTI"/>
    <property type="match status" value="1"/>
</dbReference>
<dbReference type="PROSITE" id="PS51870">
    <property type="entry name" value="APP_E2"/>
    <property type="match status" value="1"/>
</dbReference>
<evidence type="ECO:0000313" key="20">
    <source>
        <dbReference type="Proteomes" id="UP000618051"/>
    </source>
</evidence>
<organism evidence="18">
    <name type="scientific">Lamprotornis superbus</name>
    <dbReference type="NCBI Taxonomy" id="245042"/>
    <lineage>
        <taxon>Eukaryota</taxon>
        <taxon>Metazoa</taxon>
        <taxon>Chordata</taxon>
        <taxon>Craniata</taxon>
        <taxon>Vertebrata</taxon>
        <taxon>Euteleostomi</taxon>
        <taxon>Archelosauria</taxon>
        <taxon>Archosauria</taxon>
        <taxon>Dinosauria</taxon>
        <taxon>Saurischia</taxon>
        <taxon>Theropoda</taxon>
        <taxon>Coelurosauria</taxon>
        <taxon>Aves</taxon>
        <taxon>Neognathae</taxon>
        <taxon>Neoaves</taxon>
        <taxon>Telluraves</taxon>
        <taxon>Australaves</taxon>
        <taxon>Passeriformes</taxon>
        <taxon>Sturnidae</taxon>
        <taxon>Lamprotornis</taxon>
    </lineage>
</organism>
<dbReference type="FunFam" id="3.90.570.10:FF:000001">
    <property type="entry name" value="Amyloid beta A4 protein"/>
    <property type="match status" value="1"/>
</dbReference>
<evidence type="ECO:0008006" key="21">
    <source>
        <dbReference type="Google" id="ProtNLM"/>
    </source>
</evidence>
<dbReference type="Pfam" id="PF10515">
    <property type="entry name" value="APP_amyloid"/>
    <property type="match status" value="1"/>
</dbReference>
<feature type="disulfide bond" evidence="12">
    <location>
        <begin position="168"/>
        <end position="196"/>
    </location>
</feature>
<feature type="disulfide bond" evidence="12">
    <location>
        <begin position="108"/>
        <end position="115"/>
    </location>
</feature>
<evidence type="ECO:0000256" key="13">
    <source>
        <dbReference type="SAM" id="Phobius"/>
    </source>
</evidence>
<dbReference type="InterPro" id="IPR036454">
    <property type="entry name" value="Amyloid_glyco_heparin-bd_sf"/>
</dbReference>
<dbReference type="PROSITE" id="PS00320">
    <property type="entry name" value="APP_INTRA"/>
    <property type="match status" value="1"/>
</dbReference>
<feature type="domain" description="E2" evidence="17">
    <location>
        <begin position="502"/>
        <end position="693"/>
    </location>
</feature>
<keyword evidence="7 13" id="KW-1133">Transmembrane helix</keyword>
<reference evidence="19 20" key="2">
    <citation type="journal article" date="2021" name="J. Hered.">
        <title>Feather Gene Expression Elucidates the Developmental Basis of Plumage Iridescence in African Starlings.</title>
        <authorList>
            <person name="Rubenstein D.R."/>
            <person name="Corvelo A."/>
            <person name="MacManes M.D."/>
            <person name="Maia R."/>
            <person name="Narzisi G."/>
            <person name="Rousaki A."/>
            <person name="Vandenabeele P."/>
            <person name="Shawkey M.D."/>
            <person name="Solomon J."/>
        </authorList>
    </citation>
    <scope>NUCLEOTIDE SEQUENCE [LARGE SCALE GENOMIC DNA]</scope>
    <source>
        <strain evidence="19">SS15</strain>
    </source>
</reference>
<feature type="domain" description="E1" evidence="16">
    <location>
        <begin position="38"/>
        <end position="199"/>
    </location>
</feature>
<dbReference type="InterPro" id="IPR024329">
    <property type="entry name" value="Amyloid_glyco_E2_domain"/>
</dbReference>
<dbReference type="GO" id="GO:0008201">
    <property type="term" value="F:heparin binding"/>
    <property type="evidence" value="ECO:0007669"/>
    <property type="project" value="UniProtKB-UniRule"/>
</dbReference>
<dbReference type="AlphaFoldDB" id="A0A835NIU0"/>
<dbReference type="SMART" id="SM00006">
    <property type="entry name" value="A4_EXTRA"/>
    <property type="match status" value="1"/>
</dbReference>
<dbReference type="PROSITE" id="PS00280">
    <property type="entry name" value="BPTI_KUNITZ_1"/>
    <property type="match status" value="1"/>
</dbReference>
<dbReference type="Gene3D" id="3.90.570.10">
    <property type="entry name" value="Amyloidogenic glycoprotein, heparin-binding domain"/>
    <property type="match status" value="1"/>
</dbReference>
<evidence type="ECO:0000259" key="17">
    <source>
        <dbReference type="PROSITE" id="PS51870"/>
    </source>
</evidence>
<dbReference type="CDD" id="cd21709">
    <property type="entry name" value="JMTM_APLP2"/>
    <property type="match status" value="1"/>
</dbReference>
<feature type="disulfide bond" evidence="12">
    <location>
        <begin position="154"/>
        <end position="184"/>
    </location>
</feature>
<evidence type="ECO:0000313" key="18">
    <source>
        <dbReference type="EMBL" id="KAG0116292.1"/>
    </source>
</evidence>
<dbReference type="InterPro" id="IPR011993">
    <property type="entry name" value="PH-like_dom_sf"/>
</dbReference>
<dbReference type="GO" id="GO:0099503">
    <property type="term" value="C:secretory vesicle"/>
    <property type="evidence" value="ECO:0007669"/>
    <property type="project" value="UniProtKB-ARBA"/>
</dbReference>
<dbReference type="Gene3D" id="1.20.120.770">
    <property type="entry name" value="Amyloid precursor protein, E2 domain"/>
    <property type="match status" value="1"/>
</dbReference>
<accession>A0A835NIU0</accession>
<keyword evidence="5 14" id="KW-0732">Signal</keyword>
<sequence length="973" mass="108928">MAATMGSALLLLLALLGPAAALAGYVEALAANAGTGFAVAEPQIAMFCGKLNMHVNIQTGKWEPDTSGTKSCFGRKEEILQYCQEMYPDLQITNVVEANQPVSIDSWCKRGKKQCKDHTHIVVPYKCLVGEFVSDVLLVPEKCRFFHKERMDVCESHQHWHTVAKEACLTEGMILHSYGMLLPCGVDQFHGTEYVCCPQTKVVDEALSKEEEDEDEDYDLYKSCLLPGGHDRALPGCDASLRKCIRFIYGGCGGNRNNFESEEYCMAVCKMMSKSCLPLALCSWPLSVWPLAEGSAVLFQIYSRDQGLSDFLPNWLFNQNMFKGALAFSSCVTMHTFDDGERKDADVRSFLYKRLSCYRRIWGWEESSVLKPGSEMPGAGPEYGTDMILSLAHSSSAYVLEGRLVGAVNAKLLPSVHAEVPGKGQQQSASCLPQIFQKGSGMCCVSGAECCSPQHCAGQTVLGAVVSLPFGLMELVLDRKLAPIRFLTLCLPFPLHAVPTDDVDVYFETPADDNEHARFQKAKEQLEVRHHNRMDRVKKEWEEAEHQAVNLPKAERQTLIQHFQAMVKSLEKEAASEKQQLVETHLARVEAMLNDRRRIALENYLAALQADPPRPHRILQALKRYVRAENKDRLHTIRHYQHVLAVDPEKAAQMKSQVMTHLHVIEERMNQSLSLLYKVPYVAEEIQDEIDELLQEQRADMDQFTSSISESQVDVRVSSEESEEIPLDGKPFHPFQVKTFPALPESEGMGQQLITEPCRVTLEFSFPRRLLMRLIPAEWAMLEAFPVCWLLADGCVSTPVQGHRAVLGTRDDTCSCSCTHCVLCLVWGHLKEALNSSGMTELDGLIGAEEKVINSKNKVDENVVIDETLDVKEMIFNAERVGGLVDEPDNDNSLRDDFGFSSSALIGLLVIAVAIATVIVISLVMLRKRQYGTISHGIVEVDPMLTPEERHLSKMQNHGYENPTYKYLEQMQI</sequence>
<dbReference type="SUPFAM" id="SSF109843">
    <property type="entry name" value="CAPPD, an extracellular domain of amyloid beta A4 protein"/>
    <property type="match status" value="1"/>
</dbReference>
<comment type="similarity">
    <text evidence="12">Belongs to the APP family.</text>
</comment>
<evidence type="ECO:0000313" key="19">
    <source>
        <dbReference type="EMBL" id="KAI1230834.1"/>
    </source>
</evidence>
<dbReference type="GO" id="GO:0016020">
    <property type="term" value="C:membrane"/>
    <property type="evidence" value="ECO:0007669"/>
    <property type="project" value="UniProtKB-SubCell"/>
</dbReference>
<proteinExistence type="inferred from homology"/>
<comment type="caution">
    <text evidence="12">Lacks conserved residue(s) required for the propagation of feature annotation.</text>
</comment>
<dbReference type="Proteomes" id="UP000618051">
    <property type="component" value="Unassembled WGS sequence"/>
</dbReference>
<dbReference type="InterPro" id="IPR008154">
    <property type="entry name" value="Amyloid_glyco_extra"/>
</dbReference>
<dbReference type="SUPFAM" id="SSF57362">
    <property type="entry name" value="BPTI-like"/>
    <property type="match status" value="1"/>
</dbReference>
<keyword evidence="11" id="KW-0325">Glycoprotein</keyword>
<comment type="subcellular location">
    <subcellularLocation>
        <location evidence="1">Membrane</location>
        <topology evidence="1">Single-pass type I membrane protein</topology>
    </subcellularLocation>
</comment>
<evidence type="ECO:0000256" key="1">
    <source>
        <dbReference type="ARBA" id="ARBA00004479"/>
    </source>
</evidence>
<dbReference type="PRINTS" id="PR00759">
    <property type="entry name" value="BASICPTASE"/>
</dbReference>
<dbReference type="GO" id="GO:0004867">
    <property type="term" value="F:serine-type endopeptidase inhibitor activity"/>
    <property type="evidence" value="ECO:0007669"/>
    <property type="project" value="UniProtKB-KW"/>
</dbReference>
<keyword evidence="6" id="KW-0722">Serine protease inhibitor</keyword>
<name>A0A835NIU0_9PASS</name>
<dbReference type="GO" id="GO:0140677">
    <property type="term" value="F:molecular function activator activity"/>
    <property type="evidence" value="ECO:0007669"/>
    <property type="project" value="UniProtKB-ARBA"/>
</dbReference>
<keyword evidence="20" id="KW-1185">Reference proteome</keyword>
<dbReference type="Pfam" id="PF12925">
    <property type="entry name" value="APP_E2"/>
    <property type="match status" value="1"/>
</dbReference>
<dbReference type="Pfam" id="PF02177">
    <property type="entry name" value="APP_N"/>
    <property type="match status" value="1"/>
</dbReference>